<dbReference type="InterPro" id="IPR027623">
    <property type="entry name" value="AmmeMemoSam_A"/>
</dbReference>
<dbReference type="AlphaFoldDB" id="A0A3P3VSN7"/>
<gene>
    <name evidence="2" type="primary">amrA</name>
    <name evidence="2" type="ORF">EG850_11690</name>
</gene>
<dbReference type="Gene3D" id="3.30.700.20">
    <property type="entry name" value="Hypothetical protein ph0010, domain 1"/>
    <property type="match status" value="1"/>
</dbReference>
<dbReference type="Pfam" id="PF01871">
    <property type="entry name" value="AMMECR1"/>
    <property type="match status" value="1"/>
</dbReference>
<dbReference type="Gene3D" id="3.30.1490.150">
    <property type="entry name" value="Hypothetical protein ph0010, domain 2"/>
    <property type="match status" value="1"/>
</dbReference>
<dbReference type="NCBIfam" id="TIGR04335">
    <property type="entry name" value="AmmeMemoSam_A"/>
    <property type="match status" value="1"/>
</dbReference>
<dbReference type="InterPro" id="IPR002733">
    <property type="entry name" value="AMMECR1_domain"/>
</dbReference>
<organism evidence="2 3">
    <name type="scientific">Gulosibacter macacae</name>
    <dbReference type="NCBI Taxonomy" id="2488791"/>
    <lineage>
        <taxon>Bacteria</taxon>
        <taxon>Bacillati</taxon>
        <taxon>Actinomycetota</taxon>
        <taxon>Actinomycetes</taxon>
        <taxon>Micrococcales</taxon>
        <taxon>Microbacteriaceae</taxon>
        <taxon>Gulosibacter</taxon>
    </lineage>
</organism>
<evidence type="ECO:0000313" key="2">
    <source>
        <dbReference type="EMBL" id="RRJ85812.1"/>
    </source>
</evidence>
<dbReference type="RefSeq" id="WP_124973682.1">
    <property type="nucleotide sequence ID" value="NZ_RQVS01000017.1"/>
</dbReference>
<dbReference type="InterPro" id="IPR023473">
    <property type="entry name" value="AMMECR1"/>
</dbReference>
<dbReference type="InterPro" id="IPR036071">
    <property type="entry name" value="AMMECR1_dom_sf"/>
</dbReference>
<reference evidence="2 3" key="1">
    <citation type="submission" date="2018-11" db="EMBL/GenBank/DDBJ databases">
        <title>YIM 102482-1 draft genome.</title>
        <authorList>
            <person name="Li G."/>
            <person name="Jiang Y."/>
        </authorList>
    </citation>
    <scope>NUCLEOTIDE SEQUENCE [LARGE SCALE GENOMIC DNA]</scope>
    <source>
        <strain evidence="2 3">YIM 102482-1</strain>
    </source>
</reference>
<dbReference type="Proteomes" id="UP000274391">
    <property type="component" value="Unassembled WGS sequence"/>
</dbReference>
<name>A0A3P3VSN7_9MICO</name>
<dbReference type="PANTHER" id="PTHR13016">
    <property type="entry name" value="AMMECR1 HOMOLOG"/>
    <property type="match status" value="1"/>
</dbReference>
<keyword evidence="3" id="KW-1185">Reference proteome</keyword>
<dbReference type="OrthoDB" id="9785549at2"/>
<evidence type="ECO:0000259" key="1">
    <source>
        <dbReference type="PROSITE" id="PS51112"/>
    </source>
</evidence>
<dbReference type="PANTHER" id="PTHR13016:SF0">
    <property type="entry name" value="AMME SYNDROME CANDIDATE GENE 1 PROTEIN"/>
    <property type="match status" value="1"/>
</dbReference>
<accession>A0A3P3VSN7</accession>
<comment type="caution">
    <text evidence="2">The sequence shown here is derived from an EMBL/GenBank/DDBJ whole genome shotgun (WGS) entry which is preliminary data.</text>
</comment>
<protein>
    <submittedName>
        <fullName evidence="2">AmmeMemoRadiSam system protein A</fullName>
    </submittedName>
</protein>
<dbReference type="InterPro" id="IPR027485">
    <property type="entry name" value="AMMECR1_N"/>
</dbReference>
<sequence>MDHGTILLAIARSTIANELGVHAPMPARDDALRKPGASFVSLSIDGKLRGCIGTLRAYRDLGDDVAENAIAAAFQDPRFGPLQRSELDQIRIEVSELTEPKAIGYDGTRAGAIAALRPGVDGVVLHAGRHRATFLPQVWQSLPDPNQFLSHLLAKAGLDPNTWPADTTLERYGVSSWQEP</sequence>
<dbReference type="EMBL" id="RQVS01000017">
    <property type="protein sequence ID" value="RRJ85812.1"/>
    <property type="molecule type" value="Genomic_DNA"/>
</dbReference>
<dbReference type="NCBIfam" id="TIGR00296">
    <property type="entry name" value="TIGR00296 family protein"/>
    <property type="match status" value="1"/>
</dbReference>
<dbReference type="SUPFAM" id="SSF143447">
    <property type="entry name" value="AMMECR1-like"/>
    <property type="match status" value="1"/>
</dbReference>
<feature type="domain" description="AMMECR1" evidence="1">
    <location>
        <begin position="2"/>
        <end position="180"/>
    </location>
</feature>
<evidence type="ECO:0000313" key="3">
    <source>
        <dbReference type="Proteomes" id="UP000274391"/>
    </source>
</evidence>
<proteinExistence type="predicted"/>
<dbReference type="PROSITE" id="PS51112">
    <property type="entry name" value="AMMECR1"/>
    <property type="match status" value="1"/>
</dbReference>